<evidence type="ECO:0000256" key="1">
    <source>
        <dbReference type="SAM" id="Coils"/>
    </source>
</evidence>
<proteinExistence type="predicted"/>
<dbReference type="SUPFAM" id="SSF57184">
    <property type="entry name" value="Growth factor receptor domain"/>
    <property type="match status" value="2"/>
</dbReference>
<dbReference type="InterPro" id="IPR009030">
    <property type="entry name" value="Growth_fac_rcpt_cys_sf"/>
</dbReference>
<dbReference type="Proteomes" id="UP000009168">
    <property type="component" value="Unassembled WGS sequence"/>
</dbReference>
<keyword evidence="1" id="KW-0175">Coiled coil</keyword>
<keyword evidence="3" id="KW-0732">Signal</keyword>
<feature type="signal peptide" evidence="3">
    <location>
        <begin position="1"/>
        <end position="23"/>
    </location>
</feature>
<feature type="chain" id="PRO_5003712599" evidence="3">
    <location>
        <begin position="24"/>
        <end position="1014"/>
    </location>
</feature>
<dbReference type="AlphaFoldDB" id="I7MEX3"/>
<keyword evidence="2" id="KW-0472">Membrane</keyword>
<dbReference type="KEGG" id="tet:TTHERM_00283610"/>
<dbReference type="GeneID" id="7829962"/>
<dbReference type="RefSeq" id="XP_001018217.2">
    <property type="nucleotide sequence ID" value="XM_001018217.2"/>
</dbReference>
<sequence length="1014" mass="114940">MVLNKSLAFVFAIICSFISQVLSFDEGIKCEDKPTITNLNFQPNTRNYTCVANFQNIVNGDVVPGLSVPDCNQYFNYAASGPLPVILQYLGGPNCNTKTTFTINYDQTSKNYTDQYIQKIYIWYNIIIPNHSTPVQLQNSVTTNGNQAVASTQFPLFFGGNLMGQLKLTINDIKSKSLNLKYQVYDQNQVIYPIGYQASCVCPLYCIQCDDNKCLVCQDGYFLDASNTCVKCNPSCQACDQSGCLTCQQPSYYISVIANNYCVSDCDTSLGLYVETSSVTNSKYCKKCNTLCQSCTDSTLNCVCKLYSSQDQCVNTCQASEVQLPNNSGQLKCYPCDLSCSTCNGIGKTQCTKCNTNYLNQISTSLCVKTCDSSEYPDYNLNQCLPCDKTCLTCNGPSNKQCLKCKDGNFFFNGTCVQICPNGYQKNFSSFNCDLSNKLIQQYQNIQTSKQIANLCIIGEDVSKNSQYDNSQIISNLKTNLVANLQQQSQTLPQSSLISTYSNKVIAQLQQSIITQSEQQKNSIYNQVQSIIINTQNNNVNQFQKNNDLQIQNLVDSFKILNSTVTQNTNNQQSDFTQYNNLTNQIGSIQANSLLPNQGELILQGNLSTLLSDQITQKNLKQYALPFDSDNQLAPSSANTFVITRNTYQENIYQNTSSFQAYVQKLNNLSSNFNYSNNQVITTSINSTQTKNPITNATIMYQFNNAKASSKYNMTCLQSADQIWTKQNCSIVKQNSNNYACFCQTQAPTTVIEDLDDLFVNNKNLQTVFSDQGIKNLENFSQFYLYISFWMLSIFTINQIILFFVGRYLDLKSSTRINYKNIEEEQKSLVDKYQQQIQNLEQKMKGEQSKDCENENKSIQSTQKVFINQKQDSGQNQMQTSPFQAPTNPLIQVSNNQEDDFNMQRQDIKQTRVQILWESNVKKPTRIAKMAKISLTTSYKLVGKLKIAYLYRENKVQEVMIRYRQRKKRRLFQKQKTQKNIKLFNLSQKQDVSMASVKRNLNQNGIRLTFANNN</sequence>
<dbReference type="Gene3D" id="2.10.220.10">
    <property type="entry name" value="Hormone Receptor, Insulin-like Growth Factor Receptor 1, Chain A, domain 2"/>
    <property type="match status" value="2"/>
</dbReference>
<name>I7MEX3_TETTS</name>
<organism evidence="4 5">
    <name type="scientific">Tetrahymena thermophila (strain SB210)</name>
    <dbReference type="NCBI Taxonomy" id="312017"/>
    <lineage>
        <taxon>Eukaryota</taxon>
        <taxon>Sar</taxon>
        <taxon>Alveolata</taxon>
        <taxon>Ciliophora</taxon>
        <taxon>Intramacronucleata</taxon>
        <taxon>Oligohymenophorea</taxon>
        <taxon>Hymenostomatida</taxon>
        <taxon>Tetrahymenina</taxon>
        <taxon>Tetrahymenidae</taxon>
        <taxon>Tetrahymena</taxon>
    </lineage>
</organism>
<feature type="coiled-coil region" evidence="1">
    <location>
        <begin position="819"/>
        <end position="850"/>
    </location>
</feature>
<dbReference type="EMBL" id="GG662656">
    <property type="protein sequence ID" value="EAR97972.2"/>
    <property type="molecule type" value="Genomic_DNA"/>
</dbReference>
<reference evidence="5" key="1">
    <citation type="journal article" date="2006" name="PLoS Biol.">
        <title>Macronuclear genome sequence of the ciliate Tetrahymena thermophila, a model eukaryote.</title>
        <authorList>
            <person name="Eisen J.A."/>
            <person name="Coyne R.S."/>
            <person name="Wu M."/>
            <person name="Wu D."/>
            <person name="Thiagarajan M."/>
            <person name="Wortman J.R."/>
            <person name="Badger J.H."/>
            <person name="Ren Q."/>
            <person name="Amedeo P."/>
            <person name="Jones K.M."/>
            <person name="Tallon L.J."/>
            <person name="Delcher A.L."/>
            <person name="Salzberg S.L."/>
            <person name="Silva J.C."/>
            <person name="Haas B.J."/>
            <person name="Majoros W.H."/>
            <person name="Farzad M."/>
            <person name="Carlton J.M."/>
            <person name="Smith R.K. Jr."/>
            <person name="Garg J."/>
            <person name="Pearlman R.E."/>
            <person name="Karrer K.M."/>
            <person name="Sun L."/>
            <person name="Manning G."/>
            <person name="Elde N.C."/>
            <person name="Turkewitz A.P."/>
            <person name="Asai D.J."/>
            <person name="Wilkes D.E."/>
            <person name="Wang Y."/>
            <person name="Cai H."/>
            <person name="Collins K."/>
            <person name="Stewart B.A."/>
            <person name="Lee S.R."/>
            <person name="Wilamowska K."/>
            <person name="Weinberg Z."/>
            <person name="Ruzzo W.L."/>
            <person name="Wloga D."/>
            <person name="Gaertig J."/>
            <person name="Frankel J."/>
            <person name="Tsao C.-C."/>
            <person name="Gorovsky M.A."/>
            <person name="Keeling P.J."/>
            <person name="Waller R.F."/>
            <person name="Patron N.J."/>
            <person name="Cherry J.M."/>
            <person name="Stover N.A."/>
            <person name="Krieger C.J."/>
            <person name="del Toro C."/>
            <person name="Ryder H.F."/>
            <person name="Williamson S.C."/>
            <person name="Barbeau R.A."/>
            <person name="Hamilton E.P."/>
            <person name="Orias E."/>
        </authorList>
    </citation>
    <scope>NUCLEOTIDE SEQUENCE [LARGE SCALE GENOMIC DNA]</scope>
    <source>
        <strain evidence="5">SB210</strain>
    </source>
</reference>
<accession>I7MEX3</accession>
<evidence type="ECO:0000256" key="2">
    <source>
        <dbReference type="SAM" id="Phobius"/>
    </source>
</evidence>
<evidence type="ECO:0000256" key="3">
    <source>
        <dbReference type="SAM" id="SignalP"/>
    </source>
</evidence>
<dbReference type="CDD" id="cd00064">
    <property type="entry name" value="FU"/>
    <property type="match status" value="2"/>
</dbReference>
<evidence type="ECO:0000313" key="5">
    <source>
        <dbReference type="Proteomes" id="UP000009168"/>
    </source>
</evidence>
<keyword evidence="5" id="KW-1185">Reference proteome</keyword>
<feature type="transmembrane region" description="Helical" evidence="2">
    <location>
        <begin position="783"/>
        <end position="806"/>
    </location>
</feature>
<dbReference type="eggNOG" id="KOG3525">
    <property type="taxonomic scope" value="Eukaryota"/>
</dbReference>
<keyword evidence="2 4" id="KW-0812">Transmembrane</keyword>
<dbReference type="OrthoDB" id="300641at2759"/>
<keyword evidence="2" id="KW-1133">Transmembrane helix</keyword>
<protein>
    <submittedName>
        <fullName evidence="4">Transmembrane protein, putative</fullName>
    </submittedName>
</protein>
<dbReference type="InterPro" id="IPR006212">
    <property type="entry name" value="Furin_repeat"/>
</dbReference>
<dbReference type="SMART" id="SM00261">
    <property type="entry name" value="FU"/>
    <property type="match status" value="4"/>
</dbReference>
<gene>
    <name evidence="4" type="ORF">TTHERM_00283610</name>
</gene>
<evidence type="ECO:0000313" key="4">
    <source>
        <dbReference type="EMBL" id="EAR97972.2"/>
    </source>
</evidence>
<dbReference type="InParanoid" id="I7MEX3"/>